<dbReference type="RefSeq" id="WP_088707345.1">
    <property type="nucleotide sequence ID" value="NZ_LSTO01000001.1"/>
</dbReference>
<evidence type="ECO:0000256" key="1">
    <source>
        <dbReference type="ARBA" id="ARBA00006817"/>
    </source>
</evidence>
<dbReference type="Gene3D" id="3.30.530.20">
    <property type="match status" value="1"/>
</dbReference>
<comment type="caution">
    <text evidence="3">The sequence shown here is derived from an EMBL/GenBank/DDBJ whole genome shotgun (WGS) entry which is preliminary data.</text>
</comment>
<dbReference type="EMBL" id="LSTO01000001">
    <property type="protein sequence ID" value="OWW20461.1"/>
    <property type="molecule type" value="Genomic_DNA"/>
</dbReference>
<comment type="similarity">
    <text evidence="1">Belongs to the AHA1 family.</text>
</comment>
<sequence length="152" mass="17219">MNTPQTPENHAGATFSTRRVLPYSPQQVFDAFANPDVLARWWGPNGFTNTFELFEFAPGGRWKFMMHGPDGTHYQNESVFLKLDSPSTIVIQHVSQPHFTLTVTIAANNGGTEIAWNQEFESSEVADRIRHIVEPANEQNLDRLHAVLEQRV</sequence>
<gene>
    <name evidence="3" type="ORF">AYR66_14165</name>
</gene>
<dbReference type="AlphaFoldDB" id="A0A254TCU6"/>
<dbReference type="SUPFAM" id="SSF55961">
    <property type="entry name" value="Bet v1-like"/>
    <property type="match status" value="1"/>
</dbReference>
<dbReference type="Pfam" id="PF08327">
    <property type="entry name" value="AHSA1"/>
    <property type="match status" value="1"/>
</dbReference>
<accession>A0A254TCU6</accession>
<name>A0A254TCU6_9BURK</name>
<dbReference type="InterPro" id="IPR023393">
    <property type="entry name" value="START-like_dom_sf"/>
</dbReference>
<protein>
    <submittedName>
        <fullName evidence="3">Polyketide cyclase</fullName>
    </submittedName>
</protein>
<organism evidence="3 4">
    <name type="scientific">Noviherbaspirillum denitrificans</name>
    <dbReference type="NCBI Taxonomy" id="1968433"/>
    <lineage>
        <taxon>Bacteria</taxon>
        <taxon>Pseudomonadati</taxon>
        <taxon>Pseudomonadota</taxon>
        <taxon>Betaproteobacteria</taxon>
        <taxon>Burkholderiales</taxon>
        <taxon>Oxalobacteraceae</taxon>
        <taxon>Noviherbaspirillum</taxon>
    </lineage>
</organism>
<keyword evidence="4" id="KW-1185">Reference proteome</keyword>
<dbReference type="InterPro" id="IPR013538">
    <property type="entry name" value="ASHA1/2-like_C"/>
</dbReference>
<evidence type="ECO:0000313" key="4">
    <source>
        <dbReference type="Proteomes" id="UP000197535"/>
    </source>
</evidence>
<dbReference type="OrthoDB" id="9805228at2"/>
<reference evidence="3 4" key="1">
    <citation type="submission" date="2016-02" db="EMBL/GenBank/DDBJ databases">
        <authorList>
            <person name="Wen L."/>
            <person name="He K."/>
            <person name="Yang H."/>
        </authorList>
    </citation>
    <scope>NUCLEOTIDE SEQUENCE [LARGE SCALE GENOMIC DNA]</scope>
    <source>
        <strain evidence="3 4">TSA40</strain>
    </source>
</reference>
<feature type="domain" description="Activator of Hsp90 ATPase homologue 1/2-like C-terminal" evidence="2">
    <location>
        <begin position="23"/>
        <end position="149"/>
    </location>
</feature>
<evidence type="ECO:0000313" key="3">
    <source>
        <dbReference type="EMBL" id="OWW20461.1"/>
    </source>
</evidence>
<dbReference type="Proteomes" id="UP000197535">
    <property type="component" value="Unassembled WGS sequence"/>
</dbReference>
<proteinExistence type="inferred from homology"/>
<evidence type="ECO:0000259" key="2">
    <source>
        <dbReference type="Pfam" id="PF08327"/>
    </source>
</evidence>